<dbReference type="Proteomes" id="UP000730481">
    <property type="component" value="Unassembled WGS sequence"/>
</dbReference>
<dbReference type="Pfam" id="PF00092">
    <property type="entry name" value="VWA"/>
    <property type="match status" value="1"/>
</dbReference>
<dbReference type="CDD" id="cd00198">
    <property type="entry name" value="vWFA"/>
    <property type="match status" value="1"/>
</dbReference>
<organism evidence="3 4">
    <name type="scientific">Fusarium beomiforme</name>
    <dbReference type="NCBI Taxonomy" id="44412"/>
    <lineage>
        <taxon>Eukaryota</taxon>
        <taxon>Fungi</taxon>
        <taxon>Dikarya</taxon>
        <taxon>Ascomycota</taxon>
        <taxon>Pezizomycotina</taxon>
        <taxon>Sordariomycetes</taxon>
        <taxon>Hypocreomycetidae</taxon>
        <taxon>Hypocreales</taxon>
        <taxon>Nectriaceae</taxon>
        <taxon>Fusarium</taxon>
        <taxon>Fusarium burgessii species complex</taxon>
    </lineage>
</organism>
<feature type="signal peptide" evidence="1">
    <location>
        <begin position="1"/>
        <end position="19"/>
    </location>
</feature>
<dbReference type="SMART" id="SM00327">
    <property type="entry name" value="VWA"/>
    <property type="match status" value="1"/>
</dbReference>
<dbReference type="Gene3D" id="2.60.120.380">
    <property type="match status" value="1"/>
</dbReference>
<reference evidence="3" key="2">
    <citation type="submission" date="2020-02" db="EMBL/GenBank/DDBJ databases">
        <title>Identification and distribution of gene clusters putatively required for synthesis of sphingolipid metabolism inhibitors in phylogenetically diverse species of the filamentous fungus Fusarium.</title>
        <authorList>
            <person name="Kim H.-S."/>
            <person name="Busman M."/>
            <person name="Brown D.W."/>
            <person name="Divon H."/>
            <person name="Uhlig S."/>
            <person name="Proctor R.H."/>
        </authorList>
    </citation>
    <scope>NUCLEOTIDE SEQUENCE</scope>
    <source>
        <strain evidence="3">NRRL 25174</strain>
    </source>
</reference>
<sequence length="419" mass="43748">MSSVLSALFWLDLLDLDSTYLFQKMKLQTVFLSLTVARLSTAFFPSPAFKRNADTCKLSLASSSGGRKVALVIDASGSMLTNDPQELRIKAGRALNKQLVSSAEASGGKSADQVAVVEFNTQATLLYPLGDPDKADSSFGNIGSEGGTSIASGVAKGIEELTKSGHGTTKDRSGIIILTDGEDSDVAALIKQIEKADSLGIRVSFGFLAPPETPPRPDLLQAILQTGGTYNSFNQPENIQPWLYLLLGNGITALDKKSSNTVQPLLSGITTAKLSGSRDVAFSYLASDGEKLVFTVTSISAQDLDVKLSHENGNSIGKTSTTSGNQPAELSVKTTKAETLKVVVSSATSKEGIFQISVNSSLGISACNLGNGKPGKNESIPTPTPTPTSIITPPVTGAASRILGNVLPIIMVALSLVLL</sequence>
<dbReference type="PROSITE" id="PS50234">
    <property type="entry name" value="VWFA"/>
    <property type="match status" value="1"/>
</dbReference>
<keyword evidence="4" id="KW-1185">Reference proteome</keyword>
<evidence type="ECO:0000256" key="1">
    <source>
        <dbReference type="SAM" id="SignalP"/>
    </source>
</evidence>
<proteinExistence type="predicted"/>
<gene>
    <name evidence="3" type="ORF">FBEOM_14699</name>
</gene>
<dbReference type="InterPro" id="IPR002035">
    <property type="entry name" value="VWF_A"/>
</dbReference>
<dbReference type="Gene3D" id="3.40.50.410">
    <property type="entry name" value="von Willebrand factor, type A domain"/>
    <property type="match status" value="1"/>
</dbReference>
<dbReference type="AlphaFoldDB" id="A0A9P5A2S1"/>
<name>A0A9P5A2S1_9HYPO</name>
<feature type="chain" id="PRO_5040106524" evidence="1">
    <location>
        <begin position="20"/>
        <end position="419"/>
    </location>
</feature>
<dbReference type="SUPFAM" id="SSF53300">
    <property type="entry name" value="vWA-like"/>
    <property type="match status" value="1"/>
</dbReference>
<comment type="caution">
    <text evidence="3">The sequence shown here is derived from an EMBL/GenBank/DDBJ whole genome shotgun (WGS) entry which is preliminary data.</text>
</comment>
<feature type="domain" description="VWFA" evidence="2">
    <location>
        <begin position="68"/>
        <end position="203"/>
    </location>
</feature>
<keyword evidence="1" id="KW-0732">Signal</keyword>
<accession>A0A9P5A2S1</accession>
<dbReference type="InterPro" id="IPR036465">
    <property type="entry name" value="vWFA_dom_sf"/>
</dbReference>
<dbReference type="OrthoDB" id="301415at2759"/>
<reference evidence="3" key="1">
    <citation type="journal article" date="2017" name="Mycologia">
        <title>Fusarium algeriense, sp. nov., a novel toxigenic crown rot pathogen of durum wheat from Algeria is nested in the Fusarium burgessii species complex.</title>
        <authorList>
            <person name="Laraba I."/>
            <person name="Keddad A."/>
            <person name="Boureghda H."/>
            <person name="Abdallah N."/>
            <person name="Vaughan M.M."/>
            <person name="Proctor R.H."/>
            <person name="Busman M."/>
            <person name="O'Donnell K."/>
        </authorList>
    </citation>
    <scope>NUCLEOTIDE SEQUENCE</scope>
    <source>
        <strain evidence="3">NRRL 25174</strain>
    </source>
</reference>
<evidence type="ECO:0000313" key="4">
    <source>
        <dbReference type="Proteomes" id="UP000730481"/>
    </source>
</evidence>
<evidence type="ECO:0000313" key="3">
    <source>
        <dbReference type="EMBL" id="KAF4331554.1"/>
    </source>
</evidence>
<dbReference type="EMBL" id="PVQB02001680">
    <property type="protein sequence ID" value="KAF4331554.1"/>
    <property type="molecule type" value="Genomic_DNA"/>
</dbReference>
<evidence type="ECO:0000259" key="2">
    <source>
        <dbReference type="PROSITE" id="PS50234"/>
    </source>
</evidence>
<protein>
    <submittedName>
        <fullName evidence="3">Surface antigen</fullName>
    </submittedName>
</protein>